<evidence type="ECO:0000256" key="6">
    <source>
        <dbReference type="SAM" id="MobiDB-lite"/>
    </source>
</evidence>
<feature type="region of interest" description="Disordered" evidence="6">
    <location>
        <begin position="358"/>
        <end position="394"/>
    </location>
</feature>
<sequence length="508" mass="56525">MIVKDLQPLSIVEDVGFRNFVKTLEPRYKIPSRKTLMEGKLPALYEECSSKARKALSSVDNVVLTTDMWTSRATEAYLTVSCHIIDENWQMLAYVLETCSVSGQHTADNICSQLTRIAEEWSISEKIQAVVTDNGANMVAAVRKAGWSHYPCFAHTLHLVVKDSLKAHPDILELQKRSSAIVTFFHHSTRAADKLKEIQKQQKFPEHKLLQAVETRWNSVFYMWERLLEQKEAVTTVLCLLGKSSLCLNEEQWSVISLSIDALRPFEEATREVSTEKHVSVSKVIPLVSVLLKTASASERQGSKLAAELSAQCHHRFRSIETFYGLAVSTYLDKNLGFRDSANVEPVKARLITEMQSMSETSAPSTSGLSSATSSATSSASAPTTSSSLSAGAPASPPAAKVGIWEHFDSQVLASQLHWTTSTDALIELRRYSEERPIPRNKDTLFWWKNNAQTFPSLSKLAKKNLGVVATSVPAERIFSKAGQLISHRRSAIKAKNVNMILFLNKNL</sequence>
<organism evidence="8 9">
    <name type="scientific">Phoxinus phoxinus</name>
    <name type="common">Eurasian minnow</name>
    <dbReference type="NCBI Taxonomy" id="58324"/>
    <lineage>
        <taxon>Eukaryota</taxon>
        <taxon>Metazoa</taxon>
        <taxon>Chordata</taxon>
        <taxon>Craniata</taxon>
        <taxon>Vertebrata</taxon>
        <taxon>Euteleostomi</taxon>
        <taxon>Actinopterygii</taxon>
        <taxon>Neopterygii</taxon>
        <taxon>Teleostei</taxon>
        <taxon>Ostariophysi</taxon>
        <taxon>Cypriniformes</taxon>
        <taxon>Leuciscidae</taxon>
        <taxon>Phoxininae</taxon>
        <taxon>Phoxinus</taxon>
    </lineage>
</organism>
<reference evidence="8 9" key="1">
    <citation type="submission" date="2024-02" db="EMBL/GenBank/DDBJ databases">
        <title>Chromosome-level genome assembly of the Eurasian Minnow (Phoxinus phoxinus).</title>
        <authorList>
            <person name="Oriowo T.O."/>
            <person name="Martin S."/>
            <person name="Stange M."/>
            <person name="Chrysostomakis Y."/>
            <person name="Brown T."/>
            <person name="Winkler S."/>
            <person name="Kukowka S."/>
            <person name="Myers E.W."/>
            <person name="Bohne A."/>
        </authorList>
    </citation>
    <scope>NUCLEOTIDE SEQUENCE [LARGE SCALE GENOMIC DNA]</scope>
    <source>
        <strain evidence="8">ZFMK-TIS-60720</strain>
        <tissue evidence="8">Whole Organism</tissue>
    </source>
</reference>
<dbReference type="InterPro" id="IPR012337">
    <property type="entry name" value="RNaseH-like_sf"/>
</dbReference>
<comment type="subcellular location">
    <subcellularLocation>
        <location evidence="1">Nucleus</location>
    </subcellularLocation>
</comment>
<dbReference type="PANTHER" id="PTHR46481">
    <property type="entry name" value="ZINC FINGER BED DOMAIN-CONTAINING PROTEIN 4"/>
    <property type="match status" value="1"/>
</dbReference>
<evidence type="ECO:0000256" key="3">
    <source>
        <dbReference type="ARBA" id="ARBA00022771"/>
    </source>
</evidence>
<evidence type="ECO:0000313" key="8">
    <source>
        <dbReference type="EMBL" id="KAK7175603.1"/>
    </source>
</evidence>
<accession>A0AAN9DNH2</accession>
<evidence type="ECO:0000256" key="1">
    <source>
        <dbReference type="ARBA" id="ARBA00004123"/>
    </source>
</evidence>
<dbReference type="AlphaFoldDB" id="A0AAN9DNH2"/>
<dbReference type="Proteomes" id="UP001364617">
    <property type="component" value="Unassembled WGS sequence"/>
</dbReference>
<gene>
    <name evidence="8" type="ORF">R3I93_002512</name>
</gene>
<dbReference type="GO" id="GO:0046983">
    <property type="term" value="F:protein dimerization activity"/>
    <property type="evidence" value="ECO:0007669"/>
    <property type="project" value="InterPro"/>
</dbReference>
<dbReference type="InterPro" id="IPR052035">
    <property type="entry name" value="ZnF_BED_domain_contain"/>
</dbReference>
<feature type="compositionally biased region" description="Low complexity" evidence="6">
    <location>
        <begin position="361"/>
        <end position="394"/>
    </location>
</feature>
<evidence type="ECO:0000259" key="7">
    <source>
        <dbReference type="Pfam" id="PF05699"/>
    </source>
</evidence>
<proteinExistence type="predicted"/>
<dbReference type="GO" id="GO:0008270">
    <property type="term" value="F:zinc ion binding"/>
    <property type="evidence" value="ECO:0007669"/>
    <property type="project" value="UniProtKB-KW"/>
</dbReference>
<dbReference type="PANTHER" id="PTHR46481:SF10">
    <property type="entry name" value="ZINC FINGER BED DOMAIN-CONTAINING PROTEIN 39"/>
    <property type="match status" value="1"/>
</dbReference>
<dbReference type="InterPro" id="IPR008906">
    <property type="entry name" value="HATC_C_dom"/>
</dbReference>
<name>A0AAN9DNH2_9TELE</name>
<evidence type="ECO:0000256" key="5">
    <source>
        <dbReference type="ARBA" id="ARBA00023242"/>
    </source>
</evidence>
<keyword evidence="4" id="KW-0862">Zinc</keyword>
<protein>
    <recommendedName>
        <fullName evidence="7">HAT C-terminal dimerisation domain-containing protein</fullName>
    </recommendedName>
</protein>
<dbReference type="EMBL" id="JAYKXH010000002">
    <property type="protein sequence ID" value="KAK7175603.1"/>
    <property type="molecule type" value="Genomic_DNA"/>
</dbReference>
<dbReference type="GO" id="GO:0005634">
    <property type="term" value="C:nucleus"/>
    <property type="evidence" value="ECO:0007669"/>
    <property type="project" value="UniProtKB-SubCell"/>
</dbReference>
<dbReference type="SUPFAM" id="SSF140996">
    <property type="entry name" value="Hermes dimerisation domain"/>
    <property type="match status" value="1"/>
</dbReference>
<keyword evidence="3" id="KW-0863">Zinc-finger</keyword>
<feature type="domain" description="HAT C-terminal dimerisation" evidence="7">
    <location>
        <begin position="428"/>
        <end position="508"/>
    </location>
</feature>
<evidence type="ECO:0000313" key="9">
    <source>
        <dbReference type="Proteomes" id="UP001364617"/>
    </source>
</evidence>
<evidence type="ECO:0000256" key="2">
    <source>
        <dbReference type="ARBA" id="ARBA00022723"/>
    </source>
</evidence>
<evidence type="ECO:0000256" key="4">
    <source>
        <dbReference type="ARBA" id="ARBA00022833"/>
    </source>
</evidence>
<keyword evidence="9" id="KW-1185">Reference proteome</keyword>
<dbReference type="Pfam" id="PF05699">
    <property type="entry name" value="Dimer_Tnp_hAT"/>
    <property type="match status" value="1"/>
</dbReference>
<comment type="caution">
    <text evidence="8">The sequence shown here is derived from an EMBL/GenBank/DDBJ whole genome shotgun (WGS) entry which is preliminary data.</text>
</comment>
<dbReference type="SUPFAM" id="SSF53098">
    <property type="entry name" value="Ribonuclease H-like"/>
    <property type="match status" value="1"/>
</dbReference>
<keyword evidence="2" id="KW-0479">Metal-binding</keyword>
<keyword evidence="5" id="KW-0539">Nucleus</keyword>